<dbReference type="RefSeq" id="WP_014133391.1">
    <property type="nucleotide sequence ID" value="NC_016109.1"/>
</dbReference>
<dbReference type="InterPro" id="IPR016181">
    <property type="entry name" value="Acyl_CoA_acyltransferase"/>
</dbReference>
<dbReference type="AlphaFoldDB" id="E4N4D9"/>
<dbReference type="SUPFAM" id="SSF55729">
    <property type="entry name" value="Acyl-CoA N-acyltransferases (Nat)"/>
    <property type="match status" value="1"/>
</dbReference>
<reference evidence="4 5" key="1">
    <citation type="journal article" date="2010" name="DNA Res.">
        <title>Genome sequence of Kitasatospora setae NBRC 14216T: an evolutionary snapshot of the family Streptomycetaceae.</title>
        <authorList>
            <person name="Ichikawa N."/>
            <person name="Oguchi A."/>
            <person name="Ikeda H."/>
            <person name="Ishikawa J."/>
            <person name="Kitani S."/>
            <person name="Watanabe Y."/>
            <person name="Nakamura S."/>
            <person name="Katano Y."/>
            <person name="Kishi E."/>
            <person name="Sasagawa M."/>
            <person name="Ankai A."/>
            <person name="Fukui S."/>
            <person name="Hashimoto Y."/>
            <person name="Kamata S."/>
            <person name="Otoguro M."/>
            <person name="Tanikawa S."/>
            <person name="Nihira T."/>
            <person name="Horinouchi S."/>
            <person name="Ohnishi Y."/>
            <person name="Hayakawa M."/>
            <person name="Kuzuyama T."/>
            <person name="Arisawa A."/>
            <person name="Nomoto F."/>
            <person name="Miura H."/>
            <person name="Takahashi Y."/>
            <person name="Fujita N."/>
        </authorList>
    </citation>
    <scope>NUCLEOTIDE SEQUENCE [LARGE SCALE GENOMIC DNA]</scope>
    <source>
        <strain evidence="5">ATCC 33774 / DSM 43861 / JCM 3304 / KCC A-0304 / NBRC 14216 / KM-6054</strain>
    </source>
</reference>
<protein>
    <submittedName>
        <fullName evidence="4">Putative acetyltransferase</fullName>
        <ecNumber evidence="4">2.3.1.-</ecNumber>
    </submittedName>
</protein>
<evidence type="ECO:0000256" key="1">
    <source>
        <dbReference type="ARBA" id="ARBA00022679"/>
    </source>
</evidence>
<dbReference type="Gene3D" id="3.40.630.30">
    <property type="match status" value="1"/>
</dbReference>
<keyword evidence="2 4" id="KW-0012">Acyltransferase</keyword>
<proteinExistence type="predicted"/>
<name>E4N4D9_KITSK</name>
<feature type="domain" description="N-acetyltransferase" evidence="3">
    <location>
        <begin position="1"/>
        <end position="178"/>
    </location>
</feature>
<dbReference type="GO" id="GO:0016747">
    <property type="term" value="F:acyltransferase activity, transferring groups other than amino-acyl groups"/>
    <property type="evidence" value="ECO:0007669"/>
    <property type="project" value="InterPro"/>
</dbReference>
<dbReference type="EMBL" id="AP010968">
    <property type="protein sequence ID" value="BAJ26070.1"/>
    <property type="molecule type" value="Genomic_DNA"/>
</dbReference>
<keyword evidence="5" id="KW-1185">Reference proteome</keyword>
<dbReference type="PANTHER" id="PTHR43800:SF1">
    <property type="entry name" value="PEPTIDYL-LYSINE N-ACETYLTRANSFERASE YJAB"/>
    <property type="match status" value="1"/>
</dbReference>
<dbReference type="EC" id="2.3.1.-" evidence="4"/>
<dbReference type="PATRIC" id="fig|452652.3.peg.212"/>
<evidence type="ECO:0000259" key="3">
    <source>
        <dbReference type="PROSITE" id="PS51186"/>
    </source>
</evidence>
<dbReference type="eggNOG" id="COG0454">
    <property type="taxonomic scope" value="Bacteria"/>
</dbReference>
<dbReference type="Pfam" id="PF00583">
    <property type="entry name" value="Acetyltransf_1"/>
    <property type="match status" value="1"/>
</dbReference>
<sequence length="178" mass="19319">MRIREARIGELPLLQEIERAAGHRFREVGMELIADDEPLSVEELTPFVTAGLAWVSVDDAADGDAAEHGADRPVAYLIAARIDGALHVEQVSVHPSYARRGVGRALLEHLAGVAAAEGVGALTLTTFTEVPWNAPYYARCGFRPVPEADLGPGLREVRAHEAALGLDRWPRLAMRRAL</sequence>
<evidence type="ECO:0000256" key="2">
    <source>
        <dbReference type="ARBA" id="ARBA00023315"/>
    </source>
</evidence>
<dbReference type="PROSITE" id="PS51186">
    <property type="entry name" value="GNAT"/>
    <property type="match status" value="1"/>
</dbReference>
<keyword evidence="1 4" id="KW-0808">Transferase</keyword>
<evidence type="ECO:0000313" key="5">
    <source>
        <dbReference type="Proteomes" id="UP000007076"/>
    </source>
</evidence>
<dbReference type="InterPro" id="IPR000182">
    <property type="entry name" value="GNAT_dom"/>
</dbReference>
<dbReference type="STRING" id="452652.KSE_02200"/>
<evidence type="ECO:0000313" key="4">
    <source>
        <dbReference type="EMBL" id="BAJ26070.1"/>
    </source>
</evidence>
<accession>E4N4D9</accession>
<organism evidence="4 5">
    <name type="scientific">Kitasatospora setae (strain ATCC 33774 / DSM 43861 / JCM 3304 / KCC A-0304 / NBRC 14216 / KM-6054)</name>
    <name type="common">Streptomyces setae</name>
    <dbReference type="NCBI Taxonomy" id="452652"/>
    <lineage>
        <taxon>Bacteria</taxon>
        <taxon>Bacillati</taxon>
        <taxon>Actinomycetota</taxon>
        <taxon>Actinomycetes</taxon>
        <taxon>Kitasatosporales</taxon>
        <taxon>Streptomycetaceae</taxon>
        <taxon>Kitasatospora</taxon>
    </lineage>
</organism>
<gene>
    <name evidence="4" type="ordered locus">KSE_02200</name>
</gene>
<dbReference type="HOGENOM" id="CLU_096760_0_0_11"/>
<dbReference type="KEGG" id="ksk:KSE_02200"/>
<dbReference type="Proteomes" id="UP000007076">
    <property type="component" value="Chromosome"/>
</dbReference>
<dbReference type="CDD" id="cd04301">
    <property type="entry name" value="NAT_SF"/>
    <property type="match status" value="1"/>
</dbReference>
<dbReference type="PANTHER" id="PTHR43800">
    <property type="entry name" value="PEPTIDYL-LYSINE N-ACETYLTRANSFERASE YJAB"/>
    <property type="match status" value="1"/>
</dbReference>